<dbReference type="EMBL" id="BMFT01000001">
    <property type="protein sequence ID" value="GGH13162.1"/>
    <property type="molecule type" value="Genomic_DNA"/>
</dbReference>
<organism evidence="2 3">
    <name type="scientific">Paenibacillus segetis</name>
    <dbReference type="NCBI Taxonomy" id="1325360"/>
    <lineage>
        <taxon>Bacteria</taxon>
        <taxon>Bacillati</taxon>
        <taxon>Bacillota</taxon>
        <taxon>Bacilli</taxon>
        <taxon>Bacillales</taxon>
        <taxon>Paenibacillaceae</taxon>
        <taxon>Paenibacillus</taxon>
    </lineage>
</organism>
<dbReference type="InterPro" id="IPR013656">
    <property type="entry name" value="PAS_4"/>
</dbReference>
<dbReference type="CDD" id="cd00130">
    <property type="entry name" value="PAS"/>
    <property type="match status" value="1"/>
</dbReference>
<evidence type="ECO:0000259" key="1">
    <source>
        <dbReference type="Pfam" id="PF08448"/>
    </source>
</evidence>
<evidence type="ECO:0000313" key="3">
    <source>
        <dbReference type="Proteomes" id="UP000659344"/>
    </source>
</evidence>
<dbReference type="Proteomes" id="UP000659344">
    <property type="component" value="Unassembled WGS sequence"/>
</dbReference>
<dbReference type="InterPro" id="IPR000014">
    <property type="entry name" value="PAS"/>
</dbReference>
<feature type="domain" description="PAS fold-4" evidence="1">
    <location>
        <begin position="14"/>
        <end position="132"/>
    </location>
</feature>
<dbReference type="RefSeq" id="WP_188535682.1">
    <property type="nucleotide sequence ID" value="NZ_BMFT01000001.1"/>
</dbReference>
<keyword evidence="3" id="KW-1185">Reference proteome</keyword>
<evidence type="ECO:0000313" key="2">
    <source>
        <dbReference type="EMBL" id="GGH13162.1"/>
    </source>
</evidence>
<proteinExistence type="predicted"/>
<dbReference type="InterPro" id="IPR035965">
    <property type="entry name" value="PAS-like_dom_sf"/>
</dbReference>
<comment type="caution">
    <text evidence="2">The sequence shown here is derived from an EMBL/GenBank/DDBJ whole genome shotgun (WGS) entry which is preliminary data.</text>
</comment>
<dbReference type="Pfam" id="PF08448">
    <property type="entry name" value="PAS_4"/>
    <property type="match status" value="1"/>
</dbReference>
<dbReference type="SUPFAM" id="SSF55785">
    <property type="entry name" value="PYP-like sensor domain (PAS domain)"/>
    <property type="match status" value="1"/>
</dbReference>
<name>A0ABQ1Y560_9BACL</name>
<protein>
    <recommendedName>
        <fullName evidence="1">PAS fold-4 domain-containing protein</fullName>
    </recommendedName>
</protein>
<reference evidence="3" key="1">
    <citation type="journal article" date="2019" name="Int. J. Syst. Evol. Microbiol.">
        <title>The Global Catalogue of Microorganisms (GCM) 10K type strain sequencing project: providing services to taxonomists for standard genome sequencing and annotation.</title>
        <authorList>
            <consortium name="The Broad Institute Genomics Platform"/>
            <consortium name="The Broad Institute Genome Sequencing Center for Infectious Disease"/>
            <person name="Wu L."/>
            <person name="Ma J."/>
        </authorList>
    </citation>
    <scope>NUCLEOTIDE SEQUENCE [LARGE SCALE GENOMIC DNA]</scope>
    <source>
        <strain evidence="3">CGMCC 1.12769</strain>
    </source>
</reference>
<accession>A0ABQ1Y560</accession>
<sequence>MTELSYVWLDAIHSLKLSICIISPDGTLEHVNQAWATQAIKYGLAPHWDRPGTNLLQLLGSSTYKLSPLSSHLLEHFHQILHGDSPYFQTEFQMNSTQETRWFLAEITPLTKQGTTQIEGILFTCSDITEFKEIEFQLIEVMSNISALHGLLPICAVCKKIKDHENVWNPLEKYMKQHTSIEFTHDICPECIRLLYPKYSSALDQPDQ</sequence>
<gene>
    <name evidence="2" type="ORF">GCM10008013_06040</name>
</gene>
<dbReference type="Gene3D" id="3.30.450.20">
    <property type="entry name" value="PAS domain"/>
    <property type="match status" value="1"/>
</dbReference>